<dbReference type="Pfam" id="PF06240">
    <property type="entry name" value="COXG"/>
    <property type="match status" value="1"/>
</dbReference>
<sequence>MLITGEFTVSGSGAALAALAARTEELSSVTALTEMTVSQDGAVNALFSPLTPFGRIPLRTRIRAEQANSEGALLAVHAVRAQHAVDVRIHLTFSAEESGSRVTWSADLAVRGPAASVSQRVARQVAARAIGEVLESAAALA</sequence>
<accession>A0ABV8Z596</accession>
<protein>
    <submittedName>
        <fullName evidence="1">SRPBCC domain-containing protein</fullName>
    </submittedName>
</protein>
<reference evidence="2" key="1">
    <citation type="journal article" date="2019" name="Int. J. Syst. Evol. Microbiol.">
        <title>The Global Catalogue of Microorganisms (GCM) 10K type strain sequencing project: providing services to taxonomists for standard genome sequencing and annotation.</title>
        <authorList>
            <consortium name="The Broad Institute Genomics Platform"/>
            <consortium name="The Broad Institute Genome Sequencing Center for Infectious Disease"/>
            <person name="Wu L."/>
            <person name="Ma J."/>
        </authorList>
    </citation>
    <scope>NUCLEOTIDE SEQUENCE [LARGE SCALE GENOMIC DNA]</scope>
    <source>
        <strain evidence="2">DT43</strain>
    </source>
</reference>
<dbReference type="Gene3D" id="3.30.530.20">
    <property type="match status" value="1"/>
</dbReference>
<evidence type="ECO:0000313" key="1">
    <source>
        <dbReference type="EMBL" id="MFC4472254.1"/>
    </source>
</evidence>
<dbReference type="RefSeq" id="WP_386355736.1">
    <property type="nucleotide sequence ID" value="NZ_JBHSFG010000111.1"/>
</dbReference>
<keyword evidence="2" id="KW-1185">Reference proteome</keyword>
<dbReference type="Proteomes" id="UP001596012">
    <property type="component" value="Unassembled WGS sequence"/>
</dbReference>
<proteinExistence type="predicted"/>
<gene>
    <name evidence="1" type="ORF">ACFPH6_48610</name>
</gene>
<organism evidence="1 2">
    <name type="scientific">Streptomyces xiangluensis</name>
    <dbReference type="NCBI Taxonomy" id="2665720"/>
    <lineage>
        <taxon>Bacteria</taxon>
        <taxon>Bacillati</taxon>
        <taxon>Actinomycetota</taxon>
        <taxon>Actinomycetes</taxon>
        <taxon>Kitasatosporales</taxon>
        <taxon>Streptomycetaceae</taxon>
        <taxon>Streptomyces</taxon>
    </lineage>
</organism>
<dbReference type="InterPro" id="IPR023393">
    <property type="entry name" value="START-like_dom_sf"/>
</dbReference>
<dbReference type="EMBL" id="JBHSFG010000111">
    <property type="protein sequence ID" value="MFC4472254.1"/>
    <property type="molecule type" value="Genomic_DNA"/>
</dbReference>
<dbReference type="InterPro" id="IPR010419">
    <property type="entry name" value="CO_DH_gsu"/>
</dbReference>
<comment type="caution">
    <text evidence="1">The sequence shown here is derived from an EMBL/GenBank/DDBJ whole genome shotgun (WGS) entry which is preliminary data.</text>
</comment>
<name>A0ABV8Z596_9ACTN</name>
<evidence type="ECO:0000313" key="2">
    <source>
        <dbReference type="Proteomes" id="UP001596012"/>
    </source>
</evidence>
<dbReference type="SUPFAM" id="SSF55961">
    <property type="entry name" value="Bet v1-like"/>
    <property type="match status" value="1"/>
</dbReference>